<feature type="domain" description="Nucleotidyl transferase" evidence="5">
    <location>
        <begin position="195"/>
        <end position="268"/>
    </location>
</feature>
<name>A0A0V1PTU3_9ASCO</name>
<dbReference type="SUPFAM" id="SSF53448">
    <property type="entry name" value="Nucleotide-diphospho-sugar transferases"/>
    <property type="match status" value="1"/>
</dbReference>
<reference evidence="7 8" key="1">
    <citation type="submission" date="2015-11" db="EMBL/GenBank/DDBJ databases">
        <title>The genome of Debaryomyces fabryi.</title>
        <authorList>
            <person name="Tafer H."/>
            <person name="Lopandic K."/>
        </authorList>
    </citation>
    <scope>NUCLEOTIDE SEQUENCE [LARGE SCALE GENOMIC DNA]</scope>
    <source>
        <strain evidence="7 8">CBS 789</strain>
    </source>
</reference>
<sequence length="485" mass="54954">MYNSPTHCYGDKNRISFFDFTKISTQDKDMSLKVVILIGGETTGTRFRPLSMDTPKVLFPVAGKPLISHIVQKIAELEVNGLIDVFLLGYFTDLKPFEDYIAETKKEFSNLNIKYLTEPYSMGTGGGLYYFRDEIFGDGTCKKLLVIHGDVVCNYPFKELIQFYENSNADSVILGINPLLLMNNYQNKTQIQNHTSFKVYDNVDTFSKYGTIIATKSDSKVVHYVEKPSSKFSEFQLQTEYNTLINGGVYVFDKSILEFLAKSQNHKSLKCKEYDRHNLDNESINSNVLSLELDVLKFLPEAKNKFLTYKSDSFWYQLKTPISALFANIFLLEECKKNAAYNDLEEASDKIISPVRASKFLTTSENCKIGPNVSLGKNVTIGNGVRIKNSIISDNVTIGDNSFVANAIISKGVKIGRWCRIEGTFTNDTISKDINQVKSDGYFKLINNIVVLCQNTVVSNQVFVYNSIVLPHKELRDDVKYEIIM</sequence>
<dbReference type="EC" id="2.7.7.13" evidence="3"/>
<dbReference type="Gene3D" id="3.90.550.10">
    <property type="entry name" value="Spore Coat Polysaccharide Biosynthesis Protein SpsA, Chain A"/>
    <property type="match status" value="1"/>
</dbReference>
<dbReference type="InterPro" id="IPR029044">
    <property type="entry name" value="Nucleotide-diphossugar_trans"/>
</dbReference>
<proteinExistence type="inferred from homology"/>
<protein>
    <recommendedName>
        <fullName evidence="3">mannose-1-phosphate guanylyltransferase</fullName>
        <ecNumber evidence="3">2.7.7.13</ecNumber>
    </recommendedName>
</protein>
<feature type="domain" description="Mannose-1-phosphate guanyltransferase C-terminal" evidence="6">
    <location>
        <begin position="361"/>
        <end position="481"/>
    </location>
</feature>
<evidence type="ECO:0000259" key="6">
    <source>
        <dbReference type="Pfam" id="PF25087"/>
    </source>
</evidence>
<evidence type="ECO:0000259" key="5">
    <source>
        <dbReference type="Pfam" id="PF00483"/>
    </source>
</evidence>
<dbReference type="Gene3D" id="2.160.10.10">
    <property type="entry name" value="Hexapeptide repeat proteins"/>
    <property type="match status" value="1"/>
</dbReference>
<evidence type="ECO:0000256" key="4">
    <source>
        <dbReference type="ARBA" id="ARBA00047343"/>
    </source>
</evidence>
<dbReference type="GeneID" id="26841606"/>
<dbReference type="PANTHER" id="PTHR22572">
    <property type="entry name" value="SUGAR-1-PHOSPHATE GUANYL TRANSFERASE"/>
    <property type="match status" value="1"/>
</dbReference>
<evidence type="ECO:0000313" key="8">
    <source>
        <dbReference type="Proteomes" id="UP000054251"/>
    </source>
</evidence>
<dbReference type="Proteomes" id="UP000054251">
    <property type="component" value="Unassembled WGS sequence"/>
</dbReference>
<dbReference type="AlphaFoldDB" id="A0A0V1PTU3"/>
<comment type="similarity">
    <text evidence="2">Belongs to the transferase hexapeptide repeat family.</text>
</comment>
<accession>A0A0V1PTU3</accession>
<dbReference type="OrthoDB" id="285674at2759"/>
<dbReference type="GO" id="GO:0004475">
    <property type="term" value="F:mannose-1-phosphate guanylyltransferase (GTP) activity"/>
    <property type="evidence" value="ECO:0007669"/>
    <property type="project" value="UniProtKB-EC"/>
</dbReference>
<dbReference type="RefSeq" id="XP_015465759.1">
    <property type="nucleotide sequence ID" value="XM_015613426.1"/>
</dbReference>
<evidence type="ECO:0000313" key="7">
    <source>
        <dbReference type="EMBL" id="KRZ99656.1"/>
    </source>
</evidence>
<dbReference type="Pfam" id="PF00483">
    <property type="entry name" value="NTP_transferase"/>
    <property type="match status" value="2"/>
</dbReference>
<comment type="catalytic activity">
    <reaction evidence="4">
        <text>alpha-D-mannose 1-phosphate + GTP + H(+) = GDP-alpha-D-mannose + diphosphate</text>
        <dbReference type="Rhea" id="RHEA:15229"/>
        <dbReference type="ChEBI" id="CHEBI:15378"/>
        <dbReference type="ChEBI" id="CHEBI:33019"/>
        <dbReference type="ChEBI" id="CHEBI:37565"/>
        <dbReference type="ChEBI" id="CHEBI:57527"/>
        <dbReference type="ChEBI" id="CHEBI:58409"/>
        <dbReference type="EC" id="2.7.7.13"/>
    </reaction>
</comment>
<feature type="domain" description="Nucleotidyl transferase" evidence="5">
    <location>
        <begin position="33"/>
        <end position="176"/>
    </location>
</feature>
<comment type="caution">
    <text evidence="7">The sequence shown here is derived from an EMBL/GenBank/DDBJ whole genome shotgun (WGS) entry which is preliminary data.</text>
</comment>
<gene>
    <name evidence="7" type="ORF">AC631_04597</name>
</gene>
<dbReference type="InterPro" id="IPR005835">
    <property type="entry name" value="NTP_transferase_dom"/>
</dbReference>
<dbReference type="InterPro" id="IPR056729">
    <property type="entry name" value="GMPPB_C"/>
</dbReference>
<comment type="pathway">
    <text evidence="1">Nucleotide-sugar biosynthesis; GDP-alpha-D-mannose biosynthesis; GDP-alpha-D-mannose from alpha-D-mannose 1-phosphate (GTP route): step 1/1.</text>
</comment>
<keyword evidence="8" id="KW-1185">Reference proteome</keyword>
<dbReference type="InterPro" id="IPR050486">
    <property type="entry name" value="Mannose-1P_guanyltransferase"/>
</dbReference>
<evidence type="ECO:0000256" key="1">
    <source>
        <dbReference type="ARBA" id="ARBA00004823"/>
    </source>
</evidence>
<evidence type="ECO:0000256" key="3">
    <source>
        <dbReference type="ARBA" id="ARBA00012387"/>
    </source>
</evidence>
<dbReference type="Pfam" id="PF25087">
    <property type="entry name" value="GMPPB_C"/>
    <property type="match status" value="1"/>
</dbReference>
<organism evidence="7 8">
    <name type="scientific">Debaryomyces fabryi</name>
    <dbReference type="NCBI Taxonomy" id="58627"/>
    <lineage>
        <taxon>Eukaryota</taxon>
        <taxon>Fungi</taxon>
        <taxon>Dikarya</taxon>
        <taxon>Ascomycota</taxon>
        <taxon>Saccharomycotina</taxon>
        <taxon>Pichiomycetes</taxon>
        <taxon>Debaryomycetaceae</taxon>
        <taxon>Debaryomyces</taxon>
    </lineage>
</organism>
<evidence type="ECO:0000256" key="2">
    <source>
        <dbReference type="ARBA" id="ARBA00007274"/>
    </source>
</evidence>
<dbReference type="EMBL" id="LMYN01000128">
    <property type="protein sequence ID" value="KRZ99656.1"/>
    <property type="molecule type" value="Genomic_DNA"/>
</dbReference>